<name>A0A9D1IZS3_9FIRM</name>
<reference evidence="1" key="1">
    <citation type="submission" date="2020-10" db="EMBL/GenBank/DDBJ databases">
        <authorList>
            <person name="Gilroy R."/>
        </authorList>
    </citation>
    <scope>NUCLEOTIDE SEQUENCE</scope>
    <source>
        <strain evidence="1">ChiGjej3B3-7149</strain>
    </source>
</reference>
<evidence type="ECO:0000313" key="1">
    <source>
        <dbReference type="EMBL" id="HIR55866.1"/>
    </source>
</evidence>
<proteinExistence type="predicted"/>
<protein>
    <submittedName>
        <fullName evidence="1">Uncharacterized protein</fullName>
    </submittedName>
</protein>
<organism evidence="1 2">
    <name type="scientific">Candidatus Scatomorpha intestinigallinarum</name>
    <dbReference type="NCBI Taxonomy" id="2840923"/>
    <lineage>
        <taxon>Bacteria</taxon>
        <taxon>Bacillati</taxon>
        <taxon>Bacillota</taxon>
        <taxon>Clostridia</taxon>
        <taxon>Eubacteriales</taxon>
        <taxon>Candidatus Scatomorpha</taxon>
    </lineage>
</organism>
<accession>A0A9D1IZS3</accession>
<comment type="caution">
    <text evidence="1">The sequence shown here is derived from an EMBL/GenBank/DDBJ whole genome shotgun (WGS) entry which is preliminary data.</text>
</comment>
<sequence>MDRLTQPAPGGGYTAGEHSPEELLAALGKYEDLYESVGAELELVRLNLQELSKAGKARSATYTMLSGSRFLLEEMQKRLDEPGDDVAGRLRALKRQLEPEDDGFRDVE</sequence>
<dbReference type="Proteomes" id="UP000824238">
    <property type="component" value="Unassembled WGS sequence"/>
</dbReference>
<reference evidence="1" key="2">
    <citation type="journal article" date="2021" name="PeerJ">
        <title>Extensive microbial diversity within the chicken gut microbiome revealed by metagenomics and culture.</title>
        <authorList>
            <person name="Gilroy R."/>
            <person name="Ravi A."/>
            <person name="Getino M."/>
            <person name="Pursley I."/>
            <person name="Horton D.L."/>
            <person name="Alikhan N.F."/>
            <person name="Baker D."/>
            <person name="Gharbi K."/>
            <person name="Hall N."/>
            <person name="Watson M."/>
            <person name="Adriaenssens E.M."/>
            <person name="Foster-Nyarko E."/>
            <person name="Jarju S."/>
            <person name="Secka A."/>
            <person name="Antonio M."/>
            <person name="Oren A."/>
            <person name="Chaudhuri R.R."/>
            <person name="La Ragione R."/>
            <person name="Hildebrand F."/>
            <person name="Pallen M.J."/>
        </authorList>
    </citation>
    <scope>NUCLEOTIDE SEQUENCE</scope>
    <source>
        <strain evidence="1">ChiGjej3B3-7149</strain>
    </source>
</reference>
<dbReference type="AlphaFoldDB" id="A0A9D1IZS3"/>
<dbReference type="EMBL" id="DVHH01000234">
    <property type="protein sequence ID" value="HIR55866.1"/>
    <property type="molecule type" value="Genomic_DNA"/>
</dbReference>
<evidence type="ECO:0000313" key="2">
    <source>
        <dbReference type="Proteomes" id="UP000824238"/>
    </source>
</evidence>
<gene>
    <name evidence="1" type="ORF">IAD36_09765</name>
</gene>